<dbReference type="HOGENOM" id="CLU_2805128_0_0_11"/>
<dbReference type="Proteomes" id="UP000033566">
    <property type="component" value="Chromosome"/>
</dbReference>
<protein>
    <submittedName>
        <fullName evidence="1">Uncharacterized protein</fullName>
    </submittedName>
</protein>
<evidence type="ECO:0000313" key="1">
    <source>
        <dbReference type="EMBL" id="AKE38021.1"/>
    </source>
</evidence>
<gene>
    <name evidence="1" type="ORF">UL81_00135</name>
</gene>
<sequence length="67" mass="7442">MSFETLIVKLKEGSTFYFPAGSVSEDPSNRVDNLRFAIDNGTDFNSVDESGVERSFNGYDVANYHLA</sequence>
<dbReference type="PATRIC" id="fig|161896.4.peg.25"/>
<proteinExistence type="predicted"/>
<keyword evidence="2" id="KW-1185">Reference proteome</keyword>
<name>A0A0F6T9V2_9CORY</name>
<evidence type="ECO:0000313" key="2">
    <source>
        <dbReference type="Proteomes" id="UP000033566"/>
    </source>
</evidence>
<organism evidence="1 2">
    <name type="scientific">Corynebacterium camporealensis</name>
    <dbReference type="NCBI Taxonomy" id="161896"/>
    <lineage>
        <taxon>Bacteria</taxon>
        <taxon>Bacillati</taxon>
        <taxon>Actinomycetota</taxon>
        <taxon>Actinomycetes</taxon>
        <taxon>Mycobacteriales</taxon>
        <taxon>Corynebacteriaceae</taxon>
        <taxon>Corynebacterium</taxon>
    </lineage>
</organism>
<accession>A0A0F6T9V2</accession>
<dbReference type="EMBL" id="CP011311">
    <property type="protein sequence ID" value="AKE38021.1"/>
    <property type="molecule type" value="Genomic_DNA"/>
</dbReference>
<dbReference type="OrthoDB" id="4415148at2"/>
<dbReference type="KEGG" id="ccj:UL81_00135"/>
<reference evidence="1 2" key="1">
    <citation type="journal article" date="2015" name="Genome Announc.">
        <title>Complete Genome Sequence of Corynebacterium camporealensis DSM 44610, Isolated from the Milk of a Manchega Sheep with Subclinical Mastitis.</title>
        <authorList>
            <person name="Ruckert C."/>
            <person name="Albersmeier A."/>
            <person name="Winkler A."/>
            <person name="Tauch A."/>
        </authorList>
    </citation>
    <scope>NUCLEOTIDE SEQUENCE [LARGE SCALE GENOMIC DNA]</scope>
    <source>
        <strain evidence="1 2">DSM 44610</strain>
    </source>
</reference>
<dbReference type="AlphaFoldDB" id="A0A0F6T9V2"/>
<dbReference type="RefSeq" id="WP_035106101.1">
    <property type="nucleotide sequence ID" value="NZ_CP011311.1"/>
</dbReference>